<evidence type="ECO:0000256" key="2">
    <source>
        <dbReference type="ARBA" id="ARBA00023125"/>
    </source>
</evidence>
<evidence type="ECO:0000313" key="6">
    <source>
        <dbReference type="EMBL" id="NGO45134.1"/>
    </source>
</evidence>
<comment type="caution">
    <text evidence="6">The sequence shown here is derived from an EMBL/GenBank/DDBJ whole genome shotgun (WGS) entry which is preliminary data.</text>
</comment>
<dbReference type="InterPro" id="IPR001647">
    <property type="entry name" value="HTH_TetR"/>
</dbReference>
<feature type="DNA-binding region" description="H-T-H motif" evidence="4">
    <location>
        <begin position="39"/>
        <end position="58"/>
    </location>
</feature>
<dbReference type="InterPro" id="IPR050109">
    <property type="entry name" value="HTH-type_TetR-like_transc_reg"/>
</dbReference>
<evidence type="ECO:0000256" key="1">
    <source>
        <dbReference type="ARBA" id="ARBA00023015"/>
    </source>
</evidence>
<dbReference type="Pfam" id="PF00440">
    <property type="entry name" value="TetR_N"/>
    <property type="match status" value="1"/>
</dbReference>
<dbReference type="InterPro" id="IPR009057">
    <property type="entry name" value="Homeodomain-like_sf"/>
</dbReference>
<evidence type="ECO:0000256" key="3">
    <source>
        <dbReference type="ARBA" id="ARBA00023163"/>
    </source>
</evidence>
<dbReference type="EMBL" id="JAAKZX010000082">
    <property type="protein sequence ID" value="NGO45134.1"/>
    <property type="molecule type" value="Genomic_DNA"/>
</dbReference>
<name>A0ABX0DWB4_9ACTN</name>
<keyword evidence="1" id="KW-0805">Transcription regulation</keyword>
<dbReference type="PANTHER" id="PTHR30055">
    <property type="entry name" value="HTH-TYPE TRANSCRIPTIONAL REGULATOR RUTR"/>
    <property type="match status" value="1"/>
</dbReference>
<evidence type="ECO:0000313" key="7">
    <source>
        <dbReference type="Proteomes" id="UP001518140"/>
    </source>
</evidence>
<keyword evidence="7" id="KW-1185">Reference proteome</keyword>
<proteinExistence type="predicted"/>
<dbReference type="RefSeq" id="WP_165341705.1">
    <property type="nucleotide sequence ID" value="NZ_JAAKZX010000082.1"/>
</dbReference>
<dbReference type="PANTHER" id="PTHR30055:SF234">
    <property type="entry name" value="HTH-TYPE TRANSCRIPTIONAL REGULATOR BETI"/>
    <property type="match status" value="1"/>
</dbReference>
<dbReference type="SUPFAM" id="SSF46689">
    <property type="entry name" value="Homeodomain-like"/>
    <property type="match status" value="1"/>
</dbReference>
<gene>
    <name evidence="6" type="ORF">G6048_24270</name>
</gene>
<reference evidence="6 7" key="1">
    <citation type="submission" date="2020-02" db="EMBL/GenBank/DDBJ databases">
        <title>Whole-genome analyses of novel actinobacteria.</title>
        <authorList>
            <person name="Sahin N."/>
            <person name="Tokatli A."/>
        </authorList>
    </citation>
    <scope>NUCLEOTIDE SEQUENCE [LARGE SCALE GENOMIC DNA]</scope>
    <source>
        <strain evidence="6 7">YC419</strain>
    </source>
</reference>
<accession>A0ABX0DWB4</accession>
<protein>
    <submittedName>
        <fullName evidence="6">TetR/AcrR family transcriptional regulator</fullName>
    </submittedName>
</protein>
<dbReference type="PROSITE" id="PS50977">
    <property type="entry name" value="HTH_TETR_2"/>
    <property type="match status" value="1"/>
</dbReference>
<keyword evidence="2 4" id="KW-0238">DNA-binding</keyword>
<dbReference type="Proteomes" id="UP001518140">
    <property type="component" value="Unassembled WGS sequence"/>
</dbReference>
<feature type="domain" description="HTH tetR-type" evidence="5">
    <location>
        <begin position="16"/>
        <end position="76"/>
    </location>
</feature>
<organism evidence="6 7">
    <name type="scientific">Streptomyces ureilyticus</name>
    <dbReference type="NCBI Taxonomy" id="1775131"/>
    <lineage>
        <taxon>Bacteria</taxon>
        <taxon>Bacillati</taxon>
        <taxon>Actinomycetota</taxon>
        <taxon>Actinomycetes</taxon>
        <taxon>Kitasatosporales</taxon>
        <taxon>Streptomycetaceae</taxon>
        <taxon>Streptomyces</taxon>
    </lineage>
</organism>
<evidence type="ECO:0000256" key="4">
    <source>
        <dbReference type="PROSITE-ProRule" id="PRU00335"/>
    </source>
</evidence>
<keyword evidence="3" id="KW-0804">Transcription</keyword>
<evidence type="ECO:0000259" key="5">
    <source>
        <dbReference type="PROSITE" id="PS50977"/>
    </source>
</evidence>
<dbReference type="Gene3D" id="1.10.357.10">
    <property type="entry name" value="Tetracycline Repressor, domain 2"/>
    <property type="match status" value="1"/>
</dbReference>
<sequence length="203" mass="21983">MHPTASSRRSQADRRAQTRAALITAAVSCINTSGAAAVSTQQIAAAANLTRGAVQHHFGTPEALYLAVIDHGWTTLVDAHRRAPGPEVPLTDRLSTWAAIMHDAYRQDTTRAAYELLVAHRSNPAFLDSQLPILKTAEQTLDDLWTTALADTGHHTATLIKLRTLVRSCILGTIVRQAVDPTDHTATVDDLHQLMLTQITGQS</sequence>